<dbReference type="RefSeq" id="WP_151968024.1">
    <property type="nucleotide sequence ID" value="NZ_AP019860.1"/>
</dbReference>
<keyword evidence="3" id="KW-1185">Reference proteome</keyword>
<dbReference type="InterPro" id="IPR019734">
    <property type="entry name" value="TPR_rpt"/>
</dbReference>
<dbReference type="AlphaFoldDB" id="A0A5S9IMM6"/>
<name>A0A5S9IMM6_UABAM</name>
<evidence type="ECO:0000313" key="3">
    <source>
        <dbReference type="Proteomes" id="UP000326354"/>
    </source>
</evidence>
<dbReference type="PROSITE" id="PS50005">
    <property type="entry name" value="TPR"/>
    <property type="match status" value="2"/>
</dbReference>
<accession>A0A5S9IMM6</accession>
<feature type="repeat" description="TPR" evidence="1">
    <location>
        <begin position="85"/>
        <end position="118"/>
    </location>
</feature>
<dbReference type="KEGG" id="uam:UABAM_02195"/>
<dbReference type="OrthoDB" id="129043at2"/>
<reference evidence="2 3" key="1">
    <citation type="submission" date="2019-08" db="EMBL/GenBank/DDBJ databases">
        <title>Complete genome sequence of Candidatus Uab amorphum.</title>
        <authorList>
            <person name="Shiratori T."/>
            <person name="Suzuki S."/>
            <person name="Kakizawa Y."/>
            <person name="Ishida K."/>
        </authorList>
    </citation>
    <scope>NUCLEOTIDE SEQUENCE [LARGE SCALE GENOMIC DNA]</scope>
    <source>
        <strain evidence="2 3">SRT547</strain>
    </source>
</reference>
<dbReference type="Pfam" id="PF13181">
    <property type="entry name" value="TPR_8"/>
    <property type="match status" value="1"/>
</dbReference>
<dbReference type="SUPFAM" id="SSF48452">
    <property type="entry name" value="TPR-like"/>
    <property type="match status" value="1"/>
</dbReference>
<organism evidence="2 3">
    <name type="scientific">Uabimicrobium amorphum</name>
    <dbReference type="NCBI Taxonomy" id="2596890"/>
    <lineage>
        <taxon>Bacteria</taxon>
        <taxon>Pseudomonadati</taxon>
        <taxon>Planctomycetota</taxon>
        <taxon>Candidatus Uabimicrobiia</taxon>
        <taxon>Candidatus Uabimicrobiales</taxon>
        <taxon>Candidatus Uabimicrobiaceae</taxon>
        <taxon>Candidatus Uabimicrobium</taxon>
    </lineage>
</organism>
<proteinExistence type="predicted"/>
<dbReference type="Gene3D" id="1.25.40.10">
    <property type="entry name" value="Tetratricopeptide repeat domain"/>
    <property type="match status" value="2"/>
</dbReference>
<dbReference type="InterPro" id="IPR011990">
    <property type="entry name" value="TPR-like_helical_dom_sf"/>
</dbReference>
<dbReference type="Proteomes" id="UP000326354">
    <property type="component" value="Chromosome"/>
</dbReference>
<sequence>MQFWGWKKSPEDTVKESPTVETYCTVVKSLQTKGDVAKAWEFVEQAKQKFPRSKEVSDLYVTLAKNKWRPEIERLKKLISQGTNSVALVQLAEIYKELGEEEEALSLCVKAIETNDKDDIPHLIVGQIRIERFYKDFFEKDGLLAREHLERSVEINPQNYKALIALAKFYIQIGALKKAEQKLRDILRFAPEDENIKSLNAIISDLEKPSIEDVDFLLTTVEQDRCLFYSLDGGRSQKREMVLSPDIFQNALDSLHSITDVLCLLVCDEEGTLIAHYARENVDFNIYYEVTSCIYQNVQNSTRHMDIGKFQRSEVSGPFGCIQMIAADNILYTAFGSSESRSKTVYQELQNFVSKIPIIHGS</sequence>
<evidence type="ECO:0000256" key="1">
    <source>
        <dbReference type="PROSITE-ProRule" id="PRU00339"/>
    </source>
</evidence>
<gene>
    <name evidence="2" type="ORF">UABAM_02195</name>
</gene>
<protein>
    <submittedName>
        <fullName evidence="2">Lipopolysaccharide assembly protein B</fullName>
    </submittedName>
</protein>
<dbReference type="Pfam" id="PF14559">
    <property type="entry name" value="TPR_19"/>
    <property type="match status" value="1"/>
</dbReference>
<evidence type="ECO:0000313" key="2">
    <source>
        <dbReference type="EMBL" id="BBM83840.1"/>
    </source>
</evidence>
<dbReference type="SMART" id="SM00028">
    <property type="entry name" value="TPR"/>
    <property type="match status" value="2"/>
</dbReference>
<keyword evidence="1" id="KW-0802">TPR repeat</keyword>
<feature type="repeat" description="TPR" evidence="1">
    <location>
        <begin position="160"/>
        <end position="193"/>
    </location>
</feature>
<dbReference type="EMBL" id="AP019860">
    <property type="protein sequence ID" value="BBM83840.1"/>
    <property type="molecule type" value="Genomic_DNA"/>
</dbReference>
<dbReference type="SUPFAM" id="SSF103196">
    <property type="entry name" value="Roadblock/LC7 domain"/>
    <property type="match status" value="1"/>
</dbReference>